<keyword evidence="4" id="KW-0804">Transcription</keyword>
<keyword evidence="2" id="KW-0805">Transcription regulation</keyword>
<dbReference type="PRINTS" id="PR00039">
    <property type="entry name" value="HTHLYSR"/>
</dbReference>
<dbReference type="InterPro" id="IPR036388">
    <property type="entry name" value="WH-like_DNA-bd_sf"/>
</dbReference>
<name>A0A8J3BB70_9BACI</name>
<dbReference type="SUPFAM" id="SSF53850">
    <property type="entry name" value="Periplasmic binding protein-like II"/>
    <property type="match status" value="1"/>
</dbReference>
<dbReference type="SUPFAM" id="SSF46785">
    <property type="entry name" value="Winged helix' DNA-binding domain"/>
    <property type="match status" value="1"/>
</dbReference>
<dbReference type="PANTHER" id="PTHR30126">
    <property type="entry name" value="HTH-TYPE TRANSCRIPTIONAL REGULATOR"/>
    <property type="match status" value="1"/>
</dbReference>
<evidence type="ECO:0000256" key="1">
    <source>
        <dbReference type="ARBA" id="ARBA00009437"/>
    </source>
</evidence>
<evidence type="ECO:0000259" key="5">
    <source>
        <dbReference type="PROSITE" id="PS50931"/>
    </source>
</evidence>
<dbReference type="InterPro" id="IPR000847">
    <property type="entry name" value="LysR_HTH_N"/>
</dbReference>
<protein>
    <recommendedName>
        <fullName evidence="5">HTH lysR-type domain-containing protein</fullName>
    </recommendedName>
</protein>
<dbReference type="Pfam" id="PF00126">
    <property type="entry name" value="HTH_1"/>
    <property type="match status" value="1"/>
</dbReference>
<feature type="domain" description="HTH lysR-type" evidence="5">
    <location>
        <begin position="1"/>
        <end position="59"/>
    </location>
</feature>
<reference evidence="6" key="1">
    <citation type="journal article" date="2014" name="Int. J. Syst. Evol. Microbiol.">
        <title>Complete genome sequence of Corynebacterium casei LMG S-19264T (=DSM 44701T), isolated from a smear-ripened cheese.</title>
        <authorList>
            <consortium name="US DOE Joint Genome Institute (JGI-PGF)"/>
            <person name="Walter F."/>
            <person name="Albersmeier A."/>
            <person name="Kalinowski J."/>
            <person name="Ruckert C."/>
        </authorList>
    </citation>
    <scope>NUCLEOTIDE SEQUENCE</scope>
    <source>
        <strain evidence="6">JCM 14719</strain>
    </source>
</reference>
<evidence type="ECO:0000313" key="7">
    <source>
        <dbReference type="Proteomes" id="UP000637720"/>
    </source>
</evidence>
<keyword evidence="7" id="KW-1185">Reference proteome</keyword>
<evidence type="ECO:0000256" key="4">
    <source>
        <dbReference type="ARBA" id="ARBA00023163"/>
    </source>
</evidence>
<reference evidence="6" key="2">
    <citation type="submission" date="2020-09" db="EMBL/GenBank/DDBJ databases">
        <authorList>
            <person name="Sun Q."/>
            <person name="Ohkuma M."/>
        </authorList>
    </citation>
    <scope>NUCLEOTIDE SEQUENCE</scope>
    <source>
        <strain evidence="6">JCM 14719</strain>
    </source>
</reference>
<dbReference type="InterPro" id="IPR036390">
    <property type="entry name" value="WH_DNA-bd_sf"/>
</dbReference>
<dbReference type="GO" id="GO:0000976">
    <property type="term" value="F:transcription cis-regulatory region binding"/>
    <property type="evidence" value="ECO:0007669"/>
    <property type="project" value="TreeGrafter"/>
</dbReference>
<dbReference type="EMBL" id="BMOF01000004">
    <property type="protein sequence ID" value="GGJ93711.1"/>
    <property type="molecule type" value="Genomic_DNA"/>
</dbReference>
<evidence type="ECO:0000256" key="3">
    <source>
        <dbReference type="ARBA" id="ARBA00023125"/>
    </source>
</evidence>
<dbReference type="InterPro" id="IPR005119">
    <property type="entry name" value="LysR_subst-bd"/>
</dbReference>
<sequence>MADFEWFRSFVAVYRSGSVSGAAAVRHLTQPAISQHIAALEAEVGAPLFERHPRGMVPTKRGNELYSQVAPAVDDRAHLERWLLVQPWIAYGPELPIIRRFWRRGFGHRPTLESVLVVPDLRTIAELVACGYGLSVLPDYLCAGGVRSGRLRILWDPPEPVTNQLFVAIKRSDREDELLMRAVDALLGLEGSGPHRGSP</sequence>
<dbReference type="PANTHER" id="PTHR30126:SF39">
    <property type="entry name" value="HTH-TYPE TRANSCRIPTIONAL REGULATOR CYSL"/>
    <property type="match status" value="1"/>
</dbReference>
<evidence type="ECO:0000313" key="6">
    <source>
        <dbReference type="EMBL" id="GGJ93711.1"/>
    </source>
</evidence>
<comment type="similarity">
    <text evidence="1">Belongs to the LysR transcriptional regulatory family.</text>
</comment>
<dbReference type="Proteomes" id="UP000637720">
    <property type="component" value="Unassembled WGS sequence"/>
</dbReference>
<dbReference type="GO" id="GO:0003700">
    <property type="term" value="F:DNA-binding transcription factor activity"/>
    <property type="evidence" value="ECO:0007669"/>
    <property type="project" value="InterPro"/>
</dbReference>
<proteinExistence type="inferred from homology"/>
<accession>A0A8J3BB70</accession>
<evidence type="ECO:0000256" key="2">
    <source>
        <dbReference type="ARBA" id="ARBA00023015"/>
    </source>
</evidence>
<dbReference type="AlphaFoldDB" id="A0A8J3BB70"/>
<dbReference type="PROSITE" id="PS50931">
    <property type="entry name" value="HTH_LYSR"/>
    <property type="match status" value="1"/>
</dbReference>
<comment type="caution">
    <text evidence="6">The sequence shown here is derived from an EMBL/GenBank/DDBJ whole genome shotgun (WGS) entry which is preliminary data.</text>
</comment>
<dbReference type="RefSeq" id="WP_054669133.1">
    <property type="nucleotide sequence ID" value="NZ_BMOF01000004.1"/>
</dbReference>
<keyword evidence="3" id="KW-0238">DNA-binding</keyword>
<dbReference type="Gene3D" id="1.10.10.10">
    <property type="entry name" value="Winged helix-like DNA-binding domain superfamily/Winged helix DNA-binding domain"/>
    <property type="match status" value="1"/>
</dbReference>
<organism evidence="6 7">
    <name type="scientific">Calditerricola satsumensis</name>
    <dbReference type="NCBI Taxonomy" id="373054"/>
    <lineage>
        <taxon>Bacteria</taxon>
        <taxon>Bacillati</taxon>
        <taxon>Bacillota</taxon>
        <taxon>Bacilli</taxon>
        <taxon>Bacillales</taxon>
        <taxon>Bacillaceae</taxon>
        <taxon>Calditerricola</taxon>
    </lineage>
</organism>
<gene>
    <name evidence="6" type="ORF">GCM10007043_04310</name>
</gene>
<dbReference type="Pfam" id="PF03466">
    <property type="entry name" value="LysR_substrate"/>
    <property type="match status" value="1"/>
</dbReference>